<comment type="caution">
    <text evidence="12">The sequence shown here is derived from an EMBL/GenBank/DDBJ whole genome shotgun (WGS) entry which is preliminary data.</text>
</comment>
<evidence type="ECO:0000256" key="3">
    <source>
        <dbReference type="ARBA" id="ARBA00022448"/>
    </source>
</evidence>
<evidence type="ECO:0000313" key="13">
    <source>
        <dbReference type="Proteomes" id="UP000320333"/>
    </source>
</evidence>
<keyword evidence="10" id="KW-0206">Cytoskeleton</keyword>
<dbReference type="InterPro" id="IPR022780">
    <property type="entry name" value="Dynein_light_int_chain"/>
</dbReference>
<evidence type="ECO:0000256" key="4">
    <source>
        <dbReference type="ARBA" id="ARBA00022490"/>
    </source>
</evidence>
<dbReference type="GO" id="GO:0045504">
    <property type="term" value="F:dynein heavy chain binding"/>
    <property type="evidence" value="ECO:0007669"/>
    <property type="project" value="TreeGrafter"/>
</dbReference>
<comment type="subcellular location">
    <subcellularLocation>
        <location evidence="1">Cytoplasm</location>
        <location evidence="1">Cytoskeleton</location>
    </subcellularLocation>
</comment>
<evidence type="ECO:0000256" key="11">
    <source>
        <dbReference type="SAM" id="MobiDB-lite"/>
    </source>
</evidence>
<evidence type="ECO:0008006" key="14">
    <source>
        <dbReference type="Google" id="ProtNLM"/>
    </source>
</evidence>
<keyword evidence="13" id="KW-1185">Reference proteome</keyword>
<dbReference type="InterPro" id="IPR008467">
    <property type="entry name" value="Dynein1_light_intermed_chain"/>
</dbReference>
<dbReference type="InterPro" id="IPR027417">
    <property type="entry name" value="P-loop_NTPase"/>
</dbReference>
<evidence type="ECO:0000256" key="5">
    <source>
        <dbReference type="ARBA" id="ARBA00022701"/>
    </source>
</evidence>
<dbReference type="GO" id="GO:0005524">
    <property type="term" value="F:ATP binding"/>
    <property type="evidence" value="ECO:0007669"/>
    <property type="project" value="UniProtKB-KW"/>
</dbReference>
<dbReference type="Pfam" id="PF05783">
    <property type="entry name" value="DLIC"/>
    <property type="match status" value="2"/>
</dbReference>
<dbReference type="GO" id="GO:0005868">
    <property type="term" value="C:cytoplasmic dynein complex"/>
    <property type="evidence" value="ECO:0007669"/>
    <property type="project" value="InterPro"/>
</dbReference>
<evidence type="ECO:0000256" key="10">
    <source>
        <dbReference type="ARBA" id="ARBA00023212"/>
    </source>
</evidence>
<accession>A0A507DQS1</accession>
<dbReference type="STRING" id="246404.A0A507DQS1"/>
<dbReference type="AlphaFoldDB" id="A0A507DQS1"/>
<name>A0A507DQS1_9FUNG</name>
<protein>
    <recommendedName>
        <fullName evidence="14">Dynein light intermediate chain</fullName>
    </recommendedName>
</protein>
<feature type="compositionally biased region" description="Basic and acidic residues" evidence="11">
    <location>
        <begin position="592"/>
        <end position="601"/>
    </location>
</feature>
<keyword evidence="8" id="KW-0243">Dynein</keyword>
<evidence type="ECO:0000256" key="2">
    <source>
        <dbReference type="ARBA" id="ARBA00006831"/>
    </source>
</evidence>
<dbReference type="GO" id="GO:0005874">
    <property type="term" value="C:microtubule"/>
    <property type="evidence" value="ECO:0007669"/>
    <property type="project" value="UniProtKB-KW"/>
</dbReference>
<feature type="compositionally biased region" description="Polar residues" evidence="11">
    <location>
        <begin position="554"/>
        <end position="565"/>
    </location>
</feature>
<keyword evidence="5" id="KW-0493">Microtubule</keyword>
<evidence type="ECO:0000256" key="8">
    <source>
        <dbReference type="ARBA" id="ARBA00023017"/>
    </source>
</evidence>
<keyword evidence="7" id="KW-0067">ATP-binding</keyword>
<comment type="similarity">
    <text evidence="2">Belongs to the dynein light intermediate chain family.</text>
</comment>
<evidence type="ECO:0000256" key="6">
    <source>
        <dbReference type="ARBA" id="ARBA00022741"/>
    </source>
</evidence>
<feature type="compositionally biased region" description="Low complexity" evidence="11">
    <location>
        <begin position="566"/>
        <end position="580"/>
    </location>
</feature>
<feature type="region of interest" description="Disordered" evidence="11">
    <location>
        <begin position="548"/>
        <end position="601"/>
    </location>
</feature>
<dbReference type="SUPFAM" id="SSF52540">
    <property type="entry name" value="P-loop containing nucleoside triphosphate hydrolases"/>
    <property type="match status" value="1"/>
</dbReference>
<gene>
    <name evidence="12" type="ORF">CcCBS67573_g09691</name>
</gene>
<dbReference type="OrthoDB" id="27603at2759"/>
<evidence type="ECO:0000256" key="1">
    <source>
        <dbReference type="ARBA" id="ARBA00004245"/>
    </source>
</evidence>
<dbReference type="GO" id="GO:0007018">
    <property type="term" value="P:microtubule-based movement"/>
    <property type="evidence" value="ECO:0007669"/>
    <property type="project" value="InterPro"/>
</dbReference>
<keyword evidence="9" id="KW-0505">Motor protein</keyword>
<dbReference type="PANTHER" id="PTHR12688">
    <property type="entry name" value="DYNEIN LIGHT INTERMEDIATE CHAIN"/>
    <property type="match status" value="1"/>
</dbReference>
<dbReference type="GO" id="GO:0000226">
    <property type="term" value="P:microtubule cytoskeleton organization"/>
    <property type="evidence" value="ECO:0007669"/>
    <property type="project" value="TreeGrafter"/>
</dbReference>
<keyword evidence="6" id="KW-0547">Nucleotide-binding</keyword>
<feature type="region of interest" description="Disordered" evidence="11">
    <location>
        <begin position="447"/>
        <end position="472"/>
    </location>
</feature>
<keyword evidence="4" id="KW-0963">Cytoplasm</keyword>
<reference evidence="12 13" key="1">
    <citation type="journal article" date="2019" name="Sci. Rep.">
        <title>Comparative genomics of chytrid fungi reveal insights into the obligate biotrophic and pathogenic lifestyle of Synchytrium endobioticum.</title>
        <authorList>
            <person name="van de Vossenberg B.T.L.H."/>
            <person name="Warris S."/>
            <person name="Nguyen H.D.T."/>
            <person name="van Gent-Pelzer M.P.E."/>
            <person name="Joly D.L."/>
            <person name="van de Geest H.C."/>
            <person name="Bonants P.J.M."/>
            <person name="Smith D.S."/>
            <person name="Levesque C.A."/>
            <person name="van der Lee T.A.J."/>
        </authorList>
    </citation>
    <scope>NUCLEOTIDE SEQUENCE [LARGE SCALE GENOMIC DNA]</scope>
    <source>
        <strain evidence="12 13">CBS 675.73</strain>
    </source>
</reference>
<sequence length="601" mass="63433">MRRNNAREREKKEKDGADGEADLWGSILRQAATTKPAPTCNLIVLGTAQSGKSTLMSAIGHQDAQSQQMEPLESMTGLAMQFAYAHVYDDSDAEEAAALVNLFEMDGPVFAPLLRFALPPYAIDRTAVVICLDWSRPWAFMDQLEQYLVLLEREMADIAAHMREKIEADFREYREPDADGNTSKFSTATMDANISTHNVTLPLGQGVLTNNLGIPIIVVCTKADYMISLEKERGYGDGTFDYIQQSLRTICLKYGAALFYTSSFRPKTIACLRSYILHKLLRNTDHANSFPFPYRAEVIDRESVRVPSGWDNWGLIRVQGGSFNCEAMAGLVDTAGGGSGELVHGYVSSMAQGRALYESEIQDSAGNKATADDEQTFLERNLELLNSMSTGNPSGTASPFTGASESFAQRLASSNLSSSDMMEDVSAKLAKLAKMKEQNTPAAIRSKLAGPTDLPMPSSPSPQMSFSLPANAGLGATPMSPGSAASAAAAGGAGGAANNEVLSNFFQSLLNKKGSVPGASGAVPTMGARAPSVGAALSSIGRTPSVGSAIGFMPSQSQGSAGFNPSQSQGSAGAGSAAASVLGESIGSSGRARMEPEGGDE</sequence>
<organism evidence="12 13">
    <name type="scientific">Chytriomyces confervae</name>
    <dbReference type="NCBI Taxonomy" id="246404"/>
    <lineage>
        <taxon>Eukaryota</taxon>
        <taxon>Fungi</taxon>
        <taxon>Fungi incertae sedis</taxon>
        <taxon>Chytridiomycota</taxon>
        <taxon>Chytridiomycota incertae sedis</taxon>
        <taxon>Chytridiomycetes</taxon>
        <taxon>Chytridiales</taxon>
        <taxon>Chytriomycetaceae</taxon>
        <taxon>Chytriomyces</taxon>
    </lineage>
</organism>
<evidence type="ECO:0000313" key="12">
    <source>
        <dbReference type="EMBL" id="TPX53557.1"/>
    </source>
</evidence>
<keyword evidence="3" id="KW-0813">Transport</keyword>
<dbReference type="PANTHER" id="PTHR12688:SF0">
    <property type="entry name" value="DYNEIN LIGHT INTERMEDIATE CHAIN"/>
    <property type="match status" value="1"/>
</dbReference>
<dbReference type="EMBL" id="QEAP01000946">
    <property type="protein sequence ID" value="TPX53557.1"/>
    <property type="molecule type" value="Genomic_DNA"/>
</dbReference>
<evidence type="ECO:0000256" key="9">
    <source>
        <dbReference type="ARBA" id="ARBA00023175"/>
    </source>
</evidence>
<evidence type="ECO:0000256" key="7">
    <source>
        <dbReference type="ARBA" id="ARBA00022840"/>
    </source>
</evidence>
<proteinExistence type="inferred from homology"/>
<dbReference type="Proteomes" id="UP000320333">
    <property type="component" value="Unassembled WGS sequence"/>
</dbReference>